<protein>
    <submittedName>
        <fullName evidence="1">Uncharacterized protein</fullName>
    </submittedName>
</protein>
<dbReference type="EMBL" id="JASAOG010000297">
    <property type="protein sequence ID" value="KAK0040912.1"/>
    <property type="molecule type" value="Genomic_DNA"/>
</dbReference>
<name>A0AAD8AS87_BIOPF</name>
<dbReference type="Proteomes" id="UP001233172">
    <property type="component" value="Unassembled WGS sequence"/>
</dbReference>
<sequence>MSLEPNLWIRSNHTIVTATQLVIEVRYPIERGNKDGGKPCLHRRATSVWAYPPPTSSAVRLVQMGAFIVK</sequence>
<feature type="non-terminal residue" evidence="1">
    <location>
        <position position="70"/>
    </location>
</feature>
<gene>
    <name evidence="1" type="ORF">Bpfe_029654</name>
</gene>
<reference evidence="1" key="2">
    <citation type="submission" date="2023-04" db="EMBL/GenBank/DDBJ databases">
        <authorList>
            <person name="Bu L."/>
            <person name="Lu L."/>
            <person name="Laidemitt M.R."/>
            <person name="Zhang S.M."/>
            <person name="Mutuku M."/>
            <person name="Mkoji G."/>
            <person name="Steinauer M."/>
            <person name="Loker E.S."/>
        </authorList>
    </citation>
    <scope>NUCLEOTIDE SEQUENCE</scope>
    <source>
        <strain evidence="1">KasaAsao</strain>
        <tissue evidence="1">Whole Snail</tissue>
    </source>
</reference>
<proteinExistence type="predicted"/>
<comment type="caution">
    <text evidence="1">The sequence shown here is derived from an EMBL/GenBank/DDBJ whole genome shotgun (WGS) entry which is preliminary data.</text>
</comment>
<keyword evidence="2" id="KW-1185">Reference proteome</keyword>
<organism evidence="1 2">
    <name type="scientific">Biomphalaria pfeifferi</name>
    <name type="common">Bloodfluke planorb</name>
    <name type="synonym">Freshwater snail</name>
    <dbReference type="NCBI Taxonomy" id="112525"/>
    <lineage>
        <taxon>Eukaryota</taxon>
        <taxon>Metazoa</taxon>
        <taxon>Spiralia</taxon>
        <taxon>Lophotrochozoa</taxon>
        <taxon>Mollusca</taxon>
        <taxon>Gastropoda</taxon>
        <taxon>Heterobranchia</taxon>
        <taxon>Euthyneura</taxon>
        <taxon>Panpulmonata</taxon>
        <taxon>Hygrophila</taxon>
        <taxon>Lymnaeoidea</taxon>
        <taxon>Planorbidae</taxon>
        <taxon>Biomphalaria</taxon>
    </lineage>
</organism>
<dbReference type="AlphaFoldDB" id="A0AAD8AS87"/>
<evidence type="ECO:0000313" key="2">
    <source>
        <dbReference type="Proteomes" id="UP001233172"/>
    </source>
</evidence>
<accession>A0AAD8AS87</accession>
<evidence type="ECO:0000313" key="1">
    <source>
        <dbReference type="EMBL" id="KAK0040912.1"/>
    </source>
</evidence>
<reference evidence="1" key="1">
    <citation type="journal article" date="2023" name="PLoS Negl. Trop. Dis.">
        <title>A genome sequence for Biomphalaria pfeifferi, the major vector snail for the human-infecting parasite Schistosoma mansoni.</title>
        <authorList>
            <person name="Bu L."/>
            <person name="Lu L."/>
            <person name="Laidemitt M.R."/>
            <person name="Zhang S.M."/>
            <person name="Mutuku M."/>
            <person name="Mkoji G."/>
            <person name="Steinauer M."/>
            <person name="Loker E.S."/>
        </authorList>
    </citation>
    <scope>NUCLEOTIDE SEQUENCE</scope>
    <source>
        <strain evidence="1">KasaAsao</strain>
    </source>
</reference>